<keyword evidence="1" id="KW-0812">Transmembrane</keyword>
<proteinExistence type="predicted"/>
<organism evidence="2 3">
    <name type="scientific">Russula ochroleuca</name>
    <dbReference type="NCBI Taxonomy" id="152965"/>
    <lineage>
        <taxon>Eukaryota</taxon>
        <taxon>Fungi</taxon>
        <taxon>Dikarya</taxon>
        <taxon>Basidiomycota</taxon>
        <taxon>Agaricomycotina</taxon>
        <taxon>Agaricomycetes</taxon>
        <taxon>Russulales</taxon>
        <taxon>Russulaceae</taxon>
        <taxon>Russula</taxon>
    </lineage>
</organism>
<protein>
    <submittedName>
        <fullName evidence="2">Uncharacterized protein</fullName>
    </submittedName>
</protein>
<comment type="caution">
    <text evidence="2">The sequence shown here is derived from an EMBL/GenBank/DDBJ whole genome shotgun (WGS) entry which is preliminary data.</text>
</comment>
<keyword evidence="3" id="KW-1185">Reference proteome</keyword>
<dbReference type="AlphaFoldDB" id="A0A9P5MY78"/>
<evidence type="ECO:0000313" key="2">
    <source>
        <dbReference type="EMBL" id="KAF8481761.1"/>
    </source>
</evidence>
<accession>A0A9P5MY78</accession>
<sequence>MIYLPAAVLLHTHCLASEISVTVFSYSNLTMIILVCLISLCRVEVNRFRTRSSSTDRVLSAQRSTLRSTIYL</sequence>
<dbReference type="EMBL" id="WHVB01000006">
    <property type="protein sequence ID" value="KAF8481761.1"/>
    <property type="molecule type" value="Genomic_DNA"/>
</dbReference>
<keyword evidence="1" id="KW-0472">Membrane</keyword>
<reference evidence="2" key="2">
    <citation type="journal article" date="2020" name="Nat. Commun.">
        <title>Large-scale genome sequencing of mycorrhizal fungi provides insights into the early evolution of symbiotic traits.</title>
        <authorList>
            <person name="Miyauchi S."/>
            <person name="Kiss E."/>
            <person name="Kuo A."/>
            <person name="Drula E."/>
            <person name="Kohler A."/>
            <person name="Sanchez-Garcia M."/>
            <person name="Morin E."/>
            <person name="Andreopoulos B."/>
            <person name="Barry K.W."/>
            <person name="Bonito G."/>
            <person name="Buee M."/>
            <person name="Carver A."/>
            <person name="Chen C."/>
            <person name="Cichocki N."/>
            <person name="Clum A."/>
            <person name="Culley D."/>
            <person name="Crous P.W."/>
            <person name="Fauchery L."/>
            <person name="Girlanda M."/>
            <person name="Hayes R.D."/>
            <person name="Keri Z."/>
            <person name="LaButti K."/>
            <person name="Lipzen A."/>
            <person name="Lombard V."/>
            <person name="Magnuson J."/>
            <person name="Maillard F."/>
            <person name="Murat C."/>
            <person name="Nolan M."/>
            <person name="Ohm R.A."/>
            <person name="Pangilinan J."/>
            <person name="Pereira M.F."/>
            <person name="Perotto S."/>
            <person name="Peter M."/>
            <person name="Pfister S."/>
            <person name="Riley R."/>
            <person name="Sitrit Y."/>
            <person name="Stielow J.B."/>
            <person name="Szollosi G."/>
            <person name="Zifcakova L."/>
            <person name="Stursova M."/>
            <person name="Spatafora J.W."/>
            <person name="Tedersoo L."/>
            <person name="Vaario L.M."/>
            <person name="Yamada A."/>
            <person name="Yan M."/>
            <person name="Wang P."/>
            <person name="Xu J."/>
            <person name="Bruns T."/>
            <person name="Baldrian P."/>
            <person name="Vilgalys R."/>
            <person name="Dunand C."/>
            <person name="Henrissat B."/>
            <person name="Grigoriev I.V."/>
            <person name="Hibbett D."/>
            <person name="Nagy L.G."/>
            <person name="Martin F.M."/>
        </authorList>
    </citation>
    <scope>NUCLEOTIDE SEQUENCE</scope>
    <source>
        <strain evidence="2">Prilba</strain>
    </source>
</reference>
<feature type="non-terminal residue" evidence="2">
    <location>
        <position position="72"/>
    </location>
</feature>
<keyword evidence="1" id="KW-1133">Transmembrane helix</keyword>
<dbReference type="Proteomes" id="UP000759537">
    <property type="component" value="Unassembled WGS sequence"/>
</dbReference>
<gene>
    <name evidence="2" type="ORF">DFH94DRAFT_732808</name>
</gene>
<reference evidence="2" key="1">
    <citation type="submission" date="2019-10" db="EMBL/GenBank/DDBJ databases">
        <authorList>
            <consortium name="DOE Joint Genome Institute"/>
            <person name="Kuo A."/>
            <person name="Miyauchi S."/>
            <person name="Kiss E."/>
            <person name="Drula E."/>
            <person name="Kohler A."/>
            <person name="Sanchez-Garcia M."/>
            <person name="Andreopoulos B."/>
            <person name="Barry K.W."/>
            <person name="Bonito G."/>
            <person name="Buee M."/>
            <person name="Carver A."/>
            <person name="Chen C."/>
            <person name="Cichocki N."/>
            <person name="Clum A."/>
            <person name="Culley D."/>
            <person name="Crous P.W."/>
            <person name="Fauchery L."/>
            <person name="Girlanda M."/>
            <person name="Hayes R."/>
            <person name="Keri Z."/>
            <person name="LaButti K."/>
            <person name="Lipzen A."/>
            <person name="Lombard V."/>
            <person name="Magnuson J."/>
            <person name="Maillard F."/>
            <person name="Morin E."/>
            <person name="Murat C."/>
            <person name="Nolan M."/>
            <person name="Ohm R."/>
            <person name="Pangilinan J."/>
            <person name="Pereira M."/>
            <person name="Perotto S."/>
            <person name="Peter M."/>
            <person name="Riley R."/>
            <person name="Sitrit Y."/>
            <person name="Stielow B."/>
            <person name="Szollosi G."/>
            <person name="Zifcakova L."/>
            <person name="Stursova M."/>
            <person name="Spatafora J.W."/>
            <person name="Tedersoo L."/>
            <person name="Vaario L.-M."/>
            <person name="Yamada A."/>
            <person name="Yan M."/>
            <person name="Wang P."/>
            <person name="Xu J."/>
            <person name="Bruns T."/>
            <person name="Baldrian P."/>
            <person name="Vilgalys R."/>
            <person name="Henrissat B."/>
            <person name="Grigoriev I.V."/>
            <person name="Hibbett D."/>
            <person name="Nagy L.G."/>
            <person name="Martin F.M."/>
        </authorList>
    </citation>
    <scope>NUCLEOTIDE SEQUENCE</scope>
    <source>
        <strain evidence="2">Prilba</strain>
    </source>
</reference>
<name>A0A9P5MY78_9AGAM</name>
<evidence type="ECO:0000256" key="1">
    <source>
        <dbReference type="SAM" id="Phobius"/>
    </source>
</evidence>
<feature type="transmembrane region" description="Helical" evidence="1">
    <location>
        <begin position="26"/>
        <end position="45"/>
    </location>
</feature>
<evidence type="ECO:0000313" key="3">
    <source>
        <dbReference type="Proteomes" id="UP000759537"/>
    </source>
</evidence>